<dbReference type="RefSeq" id="WP_208631722.1">
    <property type="nucleotide sequence ID" value="NZ_CP059319.1"/>
</dbReference>
<reference evidence="1" key="2">
    <citation type="submission" date="2021-04" db="EMBL/GenBank/DDBJ databases">
        <title>Isolation and genomic analysis of the ibuprofen-degrading bacterium Sphingomonas strain MPO218.</title>
        <authorList>
            <person name="Aulestia M."/>
            <person name="Flores A."/>
            <person name="Mangas E.L."/>
            <person name="Perez-Pulido A.J."/>
            <person name="Santero E."/>
            <person name="Camacho E.M."/>
        </authorList>
    </citation>
    <scope>NUCLEOTIDE SEQUENCE</scope>
    <source>
        <strain evidence="1">MPO218</strain>
    </source>
</reference>
<protein>
    <submittedName>
        <fullName evidence="1">Uncharacterized protein</fullName>
    </submittedName>
</protein>
<gene>
    <name evidence="1" type="ORF">HRJ34_15410</name>
</gene>
<dbReference type="Proteomes" id="UP000664914">
    <property type="component" value="Chromosome"/>
</dbReference>
<dbReference type="AlphaFoldDB" id="A0A975HBU0"/>
<sequence>MNAQTKIVAADGWTAHDGGDCPLPYETLIQVRFRNGIEDRKAHFAGFWATGLRDAWRHQGPRDWHIVAYRFVPVAPVVNLPARHDRIAAERAALRSVAA</sequence>
<evidence type="ECO:0000313" key="1">
    <source>
        <dbReference type="EMBL" id="QTH19755.1"/>
    </source>
</evidence>
<name>A0A975HBU0_9SPHN</name>
<organism evidence="1 2">
    <name type="scientific">Rhizorhabdus wittichii</name>
    <dbReference type="NCBI Taxonomy" id="160791"/>
    <lineage>
        <taxon>Bacteria</taxon>
        <taxon>Pseudomonadati</taxon>
        <taxon>Pseudomonadota</taxon>
        <taxon>Alphaproteobacteria</taxon>
        <taxon>Sphingomonadales</taxon>
        <taxon>Sphingomonadaceae</taxon>
        <taxon>Rhizorhabdus</taxon>
    </lineage>
</organism>
<dbReference type="EMBL" id="CP059319">
    <property type="protein sequence ID" value="QTH19755.1"/>
    <property type="molecule type" value="Genomic_DNA"/>
</dbReference>
<proteinExistence type="predicted"/>
<evidence type="ECO:0000313" key="2">
    <source>
        <dbReference type="Proteomes" id="UP000664914"/>
    </source>
</evidence>
<accession>A0A975HBU0</accession>
<reference evidence="1" key="1">
    <citation type="submission" date="2020-07" db="EMBL/GenBank/DDBJ databases">
        <authorList>
            <person name="Camacho E."/>
        </authorList>
    </citation>
    <scope>NUCLEOTIDE SEQUENCE</scope>
    <source>
        <strain evidence="1">MPO218</strain>
    </source>
</reference>